<dbReference type="AlphaFoldDB" id="A0A3T0N8S4"/>
<dbReference type="OrthoDB" id="9802640at2"/>
<keyword evidence="2" id="KW-0540">Nuclease</keyword>
<evidence type="ECO:0000259" key="1">
    <source>
        <dbReference type="SMART" id="SM00507"/>
    </source>
</evidence>
<gene>
    <name evidence="2" type="ORF">EBB79_08610</name>
</gene>
<evidence type="ECO:0000313" key="2">
    <source>
        <dbReference type="EMBL" id="AZV80381.1"/>
    </source>
</evidence>
<keyword evidence="2" id="KW-0255">Endonuclease</keyword>
<dbReference type="EMBL" id="CP033219">
    <property type="protein sequence ID" value="AZV80381.1"/>
    <property type="molecule type" value="Genomic_DNA"/>
</dbReference>
<reference evidence="2 3" key="1">
    <citation type="submission" date="2018-10" db="EMBL/GenBank/DDBJ databases">
        <title>Parasedimentitalea marina sp. nov., a psychrophilic bacterium isolated from deep seawater of the New Britain Trench.</title>
        <authorList>
            <person name="Cao J."/>
        </authorList>
    </citation>
    <scope>NUCLEOTIDE SEQUENCE [LARGE SCALE GENOMIC DNA]</scope>
    <source>
        <strain evidence="2 3">W43</strain>
    </source>
</reference>
<feature type="domain" description="HNH nuclease" evidence="1">
    <location>
        <begin position="136"/>
        <end position="196"/>
    </location>
</feature>
<protein>
    <submittedName>
        <fullName evidence="2">HNH endonuclease</fullName>
    </submittedName>
</protein>
<keyword evidence="2" id="KW-0378">Hydrolase</keyword>
<dbReference type="GO" id="GO:0004519">
    <property type="term" value="F:endonuclease activity"/>
    <property type="evidence" value="ECO:0007669"/>
    <property type="project" value="UniProtKB-KW"/>
</dbReference>
<name>A0A3T0N8S4_9RHOB</name>
<sequence>MNRASASDMIRNFSQMLKGEEYHRTLSELVTRFYFERICLEFGFECLKKAIQATMAHIEYYEALSSGGNRPGLRKLCKEFEAILPPLCQDPVYRFQAEVDAALMNSSEDRRSRLENTDPNSNRVVIRTFAFRRNPDVVAERLSQANGICDRCLSPAPFNRKSNGRPFLEVHHTIPLAEGGQDVVENTMALCPNCHREAHFGEDWA</sequence>
<dbReference type="CDD" id="cd00085">
    <property type="entry name" value="HNHc"/>
    <property type="match status" value="1"/>
</dbReference>
<dbReference type="Proteomes" id="UP000283063">
    <property type="component" value="Chromosome"/>
</dbReference>
<organism evidence="2 3">
    <name type="scientific">Parasedimentitalea marina</name>
    <dbReference type="NCBI Taxonomy" id="2483033"/>
    <lineage>
        <taxon>Bacteria</taxon>
        <taxon>Pseudomonadati</taxon>
        <taxon>Pseudomonadota</taxon>
        <taxon>Alphaproteobacteria</taxon>
        <taxon>Rhodobacterales</taxon>
        <taxon>Paracoccaceae</taxon>
        <taxon>Parasedimentitalea</taxon>
    </lineage>
</organism>
<dbReference type="Gene3D" id="1.10.30.50">
    <property type="match status" value="1"/>
</dbReference>
<dbReference type="Pfam" id="PF01844">
    <property type="entry name" value="HNH"/>
    <property type="match status" value="1"/>
</dbReference>
<evidence type="ECO:0000313" key="3">
    <source>
        <dbReference type="Proteomes" id="UP000283063"/>
    </source>
</evidence>
<accession>A0A3T0N8S4</accession>
<keyword evidence="3" id="KW-1185">Reference proteome</keyword>
<dbReference type="InterPro" id="IPR002711">
    <property type="entry name" value="HNH"/>
</dbReference>
<dbReference type="KEGG" id="sedi:EBB79_08610"/>
<dbReference type="SMART" id="SM00507">
    <property type="entry name" value="HNHc"/>
    <property type="match status" value="1"/>
</dbReference>
<proteinExistence type="predicted"/>
<dbReference type="GO" id="GO:0008270">
    <property type="term" value="F:zinc ion binding"/>
    <property type="evidence" value="ECO:0007669"/>
    <property type="project" value="InterPro"/>
</dbReference>
<dbReference type="InterPro" id="IPR003615">
    <property type="entry name" value="HNH_nuc"/>
</dbReference>
<dbReference type="GO" id="GO:0003676">
    <property type="term" value="F:nucleic acid binding"/>
    <property type="evidence" value="ECO:0007669"/>
    <property type="project" value="InterPro"/>
</dbReference>